<feature type="transmembrane region" description="Helical" evidence="13">
    <location>
        <begin position="420"/>
        <end position="439"/>
    </location>
</feature>
<evidence type="ECO:0000256" key="6">
    <source>
        <dbReference type="ARBA" id="ARBA00022449"/>
    </source>
</evidence>
<evidence type="ECO:0000313" key="15">
    <source>
        <dbReference type="Proteomes" id="UP000070467"/>
    </source>
</evidence>
<feature type="transmembrane region" description="Helical" evidence="13">
    <location>
        <begin position="94"/>
        <end position="116"/>
    </location>
</feature>
<dbReference type="NCBIfam" id="TIGR00797">
    <property type="entry name" value="matE"/>
    <property type="match status" value="1"/>
</dbReference>
<feature type="transmembrane region" description="Helical" evidence="13">
    <location>
        <begin position="317"/>
        <end position="339"/>
    </location>
</feature>
<name>A0ABR5TN20_9BACL</name>
<keyword evidence="15" id="KW-1185">Reference proteome</keyword>
<protein>
    <recommendedName>
        <fullName evidence="4">Probable multidrug resistance protein NorM</fullName>
    </recommendedName>
    <alternativeName>
        <fullName evidence="12">Multidrug-efflux transporter</fullName>
    </alternativeName>
</protein>
<dbReference type="RefSeq" id="WP_066128923.1">
    <property type="nucleotide sequence ID" value="NZ_KQ959859.1"/>
</dbReference>
<feature type="transmembrane region" description="Helical" evidence="13">
    <location>
        <begin position="359"/>
        <end position="379"/>
    </location>
</feature>
<comment type="caution">
    <text evidence="14">The sequence shown here is derived from an EMBL/GenBank/DDBJ whole genome shotgun (WGS) entry which is preliminary data.</text>
</comment>
<feature type="transmembrane region" description="Helical" evidence="13">
    <location>
        <begin position="54"/>
        <end position="74"/>
    </location>
</feature>
<dbReference type="InterPro" id="IPR050222">
    <property type="entry name" value="MATE_MdtK"/>
</dbReference>
<dbReference type="CDD" id="cd13131">
    <property type="entry name" value="MATE_NorM_like"/>
    <property type="match status" value="1"/>
</dbReference>
<evidence type="ECO:0000256" key="7">
    <source>
        <dbReference type="ARBA" id="ARBA00022475"/>
    </source>
</evidence>
<reference evidence="14 15" key="1">
    <citation type="submission" date="2016-01" db="EMBL/GenBank/DDBJ databases">
        <authorList>
            <person name="Mitreva M."/>
            <person name="Pepin K.H."/>
            <person name="Mihindukulasuriya K.A."/>
            <person name="Fulton R."/>
            <person name="Fronick C."/>
            <person name="O'Laughlin M."/>
            <person name="Miner T."/>
            <person name="Herter B."/>
            <person name="Rosa B.A."/>
            <person name="Cordes M."/>
            <person name="Tomlinson C."/>
            <person name="Wollam A."/>
            <person name="Palsikar V.B."/>
            <person name="Mardis E.R."/>
            <person name="Wilson R.K."/>
        </authorList>
    </citation>
    <scope>NUCLEOTIDE SEQUENCE [LARGE SCALE GENOMIC DNA]</scope>
    <source>
        <strain evidence="14 15">KA00071</strain>
    </source>
</reference>
<feature type="transmembrane region" description="Helical" evidence="13">
    <location>
        <begin position="386"/>
        <end position="408"/>
    </location>
</feature>
<dbReference type="InterPro" id="IPR048279">
    <property type="entry name" value="MdtK-like"/>
</dbReference>
<evidence type="ECO:0000256" key="3">
    <source>
        <dbReference type="ARBA" id="ARBA00010199"/>
    </source>
</evidence>
<gene>
    <name evidence="14" type="ORF">HMPREF1871_00249</name>
</gene>
<dbReference type="EMBL" id="LSDB01000006">
    <property type="protein sequence ID" value="KXB58759.1"/>
    <property type="molecule type" value="Genomic_DNA"/>
</dbReference>
<keyword evidence="7" id="KW-1003">Cell membrane</keyword>
<evidence type="ECO:0000256" key="1">
    <source>
        <dbReference type="ARBA" id="ARBA00003408"/>
    </source>
</evidence>
<keyword evidence="8 13" id="KW-0812">Transmembrane</keyword>
<evidence type="ECO:0000256" key="9">
    <source>
        <dbReference type="ARBA" id="ARBA00022989"/>
    </source>
</evidence>
<comment type="subcellular location">
    <subcellularLocation>
        <location evidence="2">Cell membrane</location>
        <topology evidence="2">Multi-pass membrane protein</topology>
    </subcellularLocation>
</comment>
<proteinExistence type="inferred from homology"/>
<dbReference type="InterPro" id="IPR002528">
    <property type="entry name" value="MATE_fam"/>
</dbReference>
<organism evidence="14 15">
    <name type="scientific">Gemelliphila asaccharolytica</name>
    <dbReference type="NCBI Taxonomy" id="502393"/>
    <lineage>
        <taxon>Bacteria</taxon>
        <taxon>Bacillati</taxon>
        <taxon>Bacillota</taxon>
        <taxon>Bacilli</taxon>
        <taxon>Bacillales</taxon>
        <taxon>Gemellaceae</taxon>
        <taxon>Gemelliphila</taxon>
    </lineage>
</organism>
<sequence length="447" mass="51097">MYKGENTRKQTLFFIKILIPVILYQMISYSSNMIGTFMLGHYNTKDLAGVSLGVNVWTPIFSVISTLVLALVPIVSNLIGEGREKEVSVKVKQFIYVGFFISLVVTILQYNFSYFFIENLDIEKEISFITVKFLKYQSLSLIPITLYVTLRSFIDSLGLTKISMTMMLIYVPINILLSYLFIFGKFGFHEFGGVGVAISSIITFIISLLLAIFVVSFHPRIKRYHIIKFSPIRLEHWPEIFKLGLPMAFAVLLETFMFSALSLMVSRFDTITIAAHQSSLNFSGFLYCLPMSISTAITIIVSYHLGAKNYKIANKYVYIGISVCLVLSIFISIFILLFQDYIPYLYGNDRVFVSKVKKLILYIIGFTIFDSFSSCFVGALRAHKKVIPICISQIIGFYVLAIPFAFYLVYRLEIGVKGLWISWLLGLAIYAIMMTIYYFKILDRKIK</sequence>
<evidence type="ECO:0000256" key="8">
    <source>
        <dbReference type="ARBA" id="ARBA00022692"/>
    </source>
</evidence>
<evidence type="ECO:0000256" key="4">
    <source>
        <dbReference type="ARBA" id="ARBA00020268"/>
    </source>
</evidence>
<feature type="transmembrane region" description="Helical" evidence="13">
    <location>
        <begin position="166"/>
        <end position="188"/>
    </location>
</feature>
<dbReference type="Pfam" id="PF01554">
    <property type="entry name" value="MatE"/>
    <property type="match status" value="2"/>
</dbReference>
<keyword evidence="11 13" id="KW-0472">Membrane</keyword>
<evidence type="ECO:0000256" key="12">
    <source>
        <dbReference type="ARBA" id="ARBA00031636"/>
    </source>
</evidence>
<dbReference type="PANTHER" id="PTHR43298">
    <property type="entry name" value="MULTIDRUG RESISTANCE PROTEIN NORM-RELATED"/>
    <property type="match status" value="1"/>
</dbReference>
<evidence type="ECO:0000256" key="10">
    <source>
        <dbReference type="ARBA" id="ARBA00023065"/>
    </source>
</evidence>
<evidence type="ECO:0000313" key="14">
    <source>
        <dbReference type="EMBL" id="KXB58759.1"/>
    </source>
</evidence>
<feature type="transmembrane region" description="Helical" evidence="13">
    <location>
        <begin position="284"/>
        <end position="305"/>
    </location>
</feature>
<keyword evidence="6" id="KW-0050">Antiport</keyword>
<feature type="transmembrane region" description="Helical" evidence="13">
    <location>
        <begin position="194"/>
        <end position="219"/>
    </location>
</feature>
<dbReference type="PANTHER" id="PTHR43298:SF2">
    <property type="entry name" value="FMN_FAD EXPORTER YEEO-RELATED"/>
    <property type="match status" value="1"/>
</dbReference>
<feature type="transmembrane region" description="Helical" evidence="13">
    <location>
        <begin position="240"/>
        <end position="264"/>
    </location>
</feature>
<evidence type="ECO:0000256" key="5">
    <source>
        <dbReference type="ARBA" id="ARBA00022448"/>
    </source>
</evidence>
<feature type="transmembrane region" description="Helical" evidence="13">
    <location>
        <begin position="136"/>
        <end position="154"/>
    </location>
</feature>
<comment type="similarity">
    <text evidence="3">Belongs to the multi antimicrobial extrusion (MATE) (TC 2.A.66.1) family.</text>
</comment>
<keyword evidence="5" id="KW-0813">Transport</keyword>
<keyword evidence="10" id="KW-0406">Ion transport</keyword>
<evidence type="ECO:0000256" key="11">
    <source>
        <dbReference type="ARBA" id="ARBA00023136"/>
    </source>
</evidence>
<dbReference type="PIRSF" id="PIRSF006603">
    <property type="entry name" value="DinF"/>
    <property type="match status" value="1"/>
</dbReference>
<feature type="transmembrane region" description="Helical" evidence="13">
    <location>
        <begin position="12"/>
        <end position="34"/>
    </location>
</feature>
<keyword evidence="9 13" id="KW-1133">Transmembrane helix</keyword>
<evidence type="ECO:0000256" key="2">
    <source>
        <dbReference type="ARBA" id="ARBA00004651"/>
    </source>
</evidence>
<dbReference type="Proteomes" id="UP000070467">
    <property type="component" value="Unassembled WGS sequence"/>
</dbReference>
<comment type="function">
    <text evidence="1">Multidrug efflux pump.</text>
</comment>
<evidence type="ECO:0000256" key="13">
    <source>
        <dbReference type="SAM" id="Phobius"/>
    </source>
</evidence>
<accession>A0ABR5TN20</accession>